<dbReference type="Pfam" id="PF00078">
    <property type="entry name" value="RVT_1"/>
    <property type="match status" value="1"/>
</dbReference>
<accession>A0A9D4ACK2</accession>
<feature type="domain" description="Reverse transcriptase" evidence="1">
    <location>
        <begin position="229"/>
        <end position="390"/>
    </location>
</feature>
<dbReference type="PANTHER" id="PTHR46890">
    <property type="entry name" value="NON-LTR RETROLELEMENT REVERSE TRANSCRIPTASE-LIKE PROTEIN-RELATED"/>
    <property type="match status" value="1"/>
</dbReference>
<dbReference type="SUPFAM" id="SSF56672">
    <property type="entry name" value="DNA/RNA polymerases"/>
    <property type="match status" value="1"/>
</dbReference>
<dbReference type="PROSITE" id="PS50878">
    <property type="entry name" value="RT_POL"/>
    <property type="match status" value="1"/>
</dbReference>
<reference evidence="2 3" key="1">
    <citation type="journal article" date="2021" name="Plant Biotechnol. J.">
        <title>Multi-omics assisted identification of the key and species-specific regulatory components of drought-tolerant mechanisms in Gossypium stocksii.</title>
        <authorList>
            <person name="Yu D."/>
            <person name="Ke L."/>
            <person name="Zhang D."/>
            <person name="Wu Y."/>
            <person name="Sun Y."/>
            <person name="Mei J."/>
            <person name="Sun J."/>
            <person name="Sun Y."/>
        </authorList>
    </citation>
    <scope>NUCLEOTIDE SEQUENCE [LARGE SCALE GENOMIC DNA]</scope>
    <source>
        <strain evidence="3">cv. E1</strain>
        <tissue evidence="2">Leaf</tissue>
    </source>
</reference>
<evidence type="ECO:0000313" key="3">
    <source>
        <dbReference type="Proteomes" id="UP000828251"/>
    </source>
</evidence>
<dbReference type="PANTHER" id="PTHR46890:SF48">
    <property type="entry name" value="RNA-DIRECTED DNA POLYMERASE"/>
    <property type="match status" value="1"/>
</dbReference>
<evidence type="ECO:0000313" key="2">
    <source>
        <dbReference type="EMBL" id="KAH1106486.1"/>
    </source>
</evidence>
<dbReference type="InterPro" id="IPR043502">
    <property type="entry name" value="DNA/RNA_pol_sf"/>
</dbReference>
<dbReference type="OrthoDB" id="1113141at2759"/>
<protein>
    <recommendedName>
        <fullName evidence="1">Reverse transcriptase domain-containing protein</fullName>
    </recommendedName>
</protein>
<name>A0A9D4ACK2_9ROSI</name>
<sequence length="390" mass="45645">MEEFQKALEAHEIIKEVLQKQSGNILENFEHTQLSLQKWAKKIKGDCKRKSKFLRERLAELDKKNRNDDILAEIIDVKIELNWEMEKEEMYWDQKARSNWLSQGDRNTAFFHSQASQKRRINRIRGMEDNERILKTEEEDIEIIIRNYFMKLFESKGVGNTNHLLSGVRYTITDNMNQLLATDYKEEEILAAINSIRLTKASGPDGFLTIFFQKFWHIIGREVNDFCLEVLNKGKSFDLLNHTNIVLIPKNSHPKSPSEFRPISLCSVFYKIISKSIANKLQKVLEYCIDLAQSTFVLSRLITDNVLLAYEILQSMKNKKMGKKGLMALKIDMNKAYDRVEWNFLKQIMAKMGFDESWIQLIMKCIRTISYSVVLNGKLGEVFIPKRGLR</sequence>
<organism evidence="2 3">
    <name type="scientific">Gossypium stocksii</name>
    <dbReference type="NCBI Taxonomy" id="47602"/>
    <lineage>
        <taxon>Eukaryota</taxon>
        <taxon>Viridiplantae</taxon>
        <taxon>Streptophyta</taxon>
        <taxon>Embryophyta</taxon>
        <taxon>Tracheophyta</taxon>
        <taxon>Spermatophyta</taxon>
        <taxon>Magnoliopsida</taxon>
        <taxon>eudicotyledons</taxon>
        <taxon>Gunneridae</taxon>
        <taxon>Pentapetalae</taxon>
        <taxon>rosids</taxon>
        <taxon>malvids</taxon>
        <taxon>Malvales</taxon>
        <taxon>Malvaceae</taxon>
        <taxon>Malvoideae</taxon>
        <taxon>Gossypium</taxon>
    </lineage>
</organism>
<dbReference type="InterPro" id="IPR052343">
    <property type="entry name" value="Retrotransposon-Effector_Assoc"/>
</dbReference>
<proteinExistence type="predicted"/>
<gene>
    <name evidence="2" type="ORF">J1N35_010254</name>
</gene>
<dbReference type="InterPro" id="IPR000477">
    <property type="entry name" value="RT_dom"/>
</dbReference>
<keyword evidence="3" id="KW-1185">Reference proteome</keyword>
<dbReference type="Proteomes" id="UP000828251">
    <property type="component" value="Unassembled WGS sequence"/>
</dbReference>
<dbReference type="AlphaFoldDB" id="A0A9D4ACK2"/>
<evidence type="ECO:0000259" key="1">
    <source>
        <dbReference type="PROSITE" id="PS50878"/>
    </source>
</evidence>
<comment type="caution">
    <text evidence="2">The sequence shown here is derived from an EMBL/GenBank/DDBJ whole genome shotgun (WGS) entry which is preliminary data.</text>
</comment>
<dbReference type="EMBL" id="JAIQCV010000004">
    <property type="protein sequence ID" value="KAH1106486.1"/>
    <property type="molecule type" value="Genomic_DNA"/>
</dbReference>